<dbReference type="PANTHER" id="PTHR31674:SF62">
    <property type="entry name" value="B3 DOMAIN-CONTAINING PROTEIN REM14-RELATED"/>
    <property type="match status" value="1"/>
</dbReference>
<evidence type="ECO:0000256" key="6">
    <source>
        <dbReference type="ARBA" id="ARBA00023242"/>
    </source>
</evidence>
<feature type="coiled-coil region" evidence="7">
    <location>
        <begin position="277"/>
        <end position="321"/>
    </location>
</feature>
<reference evidence="10" key="1">
    <citation type="submission" date="2023-03" db="EMBL/GenBank/DDBJ databases">
        <authorList>
            <person name="Julca I."/>
        </authorList>
    </citation>
    <scope>NUCLEOTIDE SEQUENCE</scope>
</reference>
<dbReference type="Proteomes" id="UP001161247">
    <property type="component" value="Chromosome 9"/>
</dbReference>
<proteinExistence type="predicted"/>
<dbReference type="CDD" id="cd10017">
    <property type="entry name" value="B3_DNA"/>
    <property type="match status" value="1"/>
</dbReference>
<dbReference type="PROSITE" id="PS50863">
    <property type="entry name" value="B3"/>
    <property type="match status" value="1"/>
</dbReference>
<keyword evidence="6" id="KW-0539">Nucleus</keyword>
<comment type="subcellular location">
    <subcellularLocation>
        <location evidence="1">Nucleus</location>
    </subcellularLocation>
</comment>
<keyword evidence="2" id="KW-0677">Repeat</keyword>
<evidence type="ECO:0000313" key="11">
    <source>
        <dbReference type="Proteomes" id="UP001161247"/>
    </source>
</evidence>
<dbReference type="InterPro" id="IPR003340">
    <property type="entry name" value="B3_DNA-bd"/>
</dbReference>
<evidence type="ECO:0000256" key="4">
    <source>
        <dbReference type="ARBA" id="ARBA00023125"/>
    </source>
</evidence>
<accession>A0AAV1EC36</accession>
<evidence type="ECO:0000256" key="7">
    <source>
        <dbReference type="SAM" id="Coils"/>
    </source>
</evidence>
<evidence type="ECO:0000256" key="3">
    <source>
        <dbReference type="ARBA" id="ARBA00023015"/>
    </source>
</evidence>
<dbReference type="PANTHER" id="PTHR31674">
    <property type="entry name" value="B3 DOMAIN-CONTAINING PROTEIN REM-LIKE 3-RELATED"/>
    <property type="match status" value="1"/>
</dbReference>
<evidence type="ECO:0000313" key="10">
    <source>
        <dbReference type="EMBL" id="CAI9117221.1"/>
    </source>
</evidence>
<keyword evidence="3" id="KW-0805">Transcription regulation</keyword>
<dbReference type="AlphaFoldDB" id="A0AAV1EC36"/>
<evidence type="ECO:0000259" key="9">
    <source>
        <dbReference type="PROSITE" id="PS50863"/>
    </source>
</evidence>
<keyword evidence="11" id="KW-1185">Reference proteome</keyword>
<sequence>MEVSPKGTRFLKHISIGFTKDIEIPDLFSECLELNSYAVLKKDGKEWLVKIQGHHFRDGWYEFAKDNLLGTGDFLVFSHNGNLGFDVVIFNCNGFEKEGPWSMEARDIAAKRSSKKIIFQVCVTASFFSGEKSSAMVRKSKKQGEASSITTKEQSQEEKKHPMGEFTPIPISSIEVTKPRSAINTVYESHLMLENLCKHRVIEVGECSDVVKSAEIMKRDESNSVNVWNSFDAQKLKPAEKKLRFIEPKVVKHRCIGSITNEEIQSEVDYWRSVPVKKDWKQKLDDQSQNNQQLDANTQKVVQQNHEVNKLKEKAKEAQKEAATASVFAKAGKQTIGVAGLLETKLNGDKVRELMTRKWSQYDYVNNHGNKEKGRILLIWKKGEYHVPIEKMEQQFIHWMNKAWMMMGDYNCILNTEEKLGGRDEVSSDLGISDHNPLVLKWGEERHTDKRSFKFFNMWMDHSEFEEIIKESWQMKAQGSKQFCLMLKQKRLKPKLKALNKKHYESIDSIELEWRLKLEEVQKKLMDEPQNEEWQAEEQNTIRIYTEFSKAASSFWSQKLKESSWHMKKLMRIKELLHNGIDQGQWLGKSGKTCTAQGGYYWIRGERSKSKVAKFNWSQFSIPKHSFISWLAWKKRLIIAQRLQDLHIPVDHKECSLCRKELDSVDHLFFKCDYAHDLLKGLKTWMGIRNVITELNVQRWLRIWKGNALRQKVLFAGINAIIYGV</sequence>
<dbReference type="GO" id="GO:0003677">
    <property type="term" value="F:DNA binding"/>
    <property type="evidence" value="ECO:0007669"/>
    <property type="project" value="UniProtKB-KW"/>
</dbReference>
<protein>
    <submittedName>
        <fullName evidence="10">OLC1v1018570C1</fullName>
    </submittedName>
</protein>
<evidence type="ECO:0000256" key="8">
    <source>
        <dbReference type="SAM" id="MobiDB-lite"/>
    </source>
</evidence>
<dbReference type="EMBL" id="OX459126">
    <property type="protein sequence ID" value="CAI9117221.1"/>
    <property type="molecule type" value="Genomic_DNA"/>
</dbReference>
<keyword evidence="4" id="KW-0238">DNA-binding</keyword>
<dbReference type="InterPro" id="IPR026960">
    <property type="entry name" value="RVT-Znf"/>
</dbReference>
<dbReference type="Pfam" id="PF02362">
    <property type="entry name" value="B3"/>
    <property type="match status" value="1"/>
</dbReference>
<dbReference type="Gene3D" id="2.40.330.10">
    <property type="entry name" value="DNA-binding pseudobarrel domain"/>
    <property type="match status" value="1"/>
</dbReference>
<dbReference type="Pfam" id="PF13966">
    <property type="entry name" value="zf-RVT"/>
    <property type="match status" value="1"/>
</dbReference>
<keyword evidence="5" id="KW-0804">Transcription</keyword>
<dbReference type="InterPro" id="IPR039218">
    <property type="entry name" value="REM_fam"/>
</dbReference>
<organism evidence="10 11">
    <name type="scientific">Oldenlandia corymbosa var. corymbosa</name>
    <dbReference type="NCBI Taxonomy" id="529605"/>
    <lineage>
        <taxon>Eukaryota</taxon>
        <taxon>Viridiplantae</taxon>
        <taxon>Streptophyta</taxon>
        <taxon>Embryophyta</taxon>
        <taxon>Tracheophyta</taxon>
        <taxon>Spermatophyta</taxon>
        <taxon>Magnoliopsida</taxon>
        <taxon>eudicotyledons</taxon>
        <taxon>Gunneridae</taxon>
        <taxon>Pentapetalae</taxon>
        <taxon>asterids</taxon>
        <taxon>lamiids</taxon>
        <taxon>Gentianales</taxon>
        <taxon>Rubiaceae</taxon>
        <taxon>Rubioideae</taxon>
        <taxon>Spermacoceae</taxon>
        <taxon>Hedyotis-Oldenlandia complex</taxon>
        <taxon>Oldenlandia</taxon>
    </lineage>
</organism>
<feature type="region of interest" description="Disordered" evidence="8">
    <location>
        <begin position="138"/>
        <end position="166"/>
    </location>
</feature>
<dbReference type="SMART" id="SM01019">
    <property type="entry name" value="B3"/>
    <property type="match status" value="1"/>
</dbReference>
<evidence type="ECO:0000256" key="5">
    <source>
        <dbReference type="ARBA" id="ARBA00023163"/>
    </source>
</evidence>
<dbReference type="GO" id="GO:0005634">
    <property type="term" value="C:nucleus"/>
    <property type="evidence" value="ECO:0007669"/>
    <property type="project" value="UniProtKB-SubCell"/>
</dbReference>
<keyword evidence="7" id="KW-0175">Coiled coil</keyword>
<gene>
    <name evidence="10" type="ORF">OLC1_LOCUS23316</name>
</gene>
<feature type="domain" description="TF-B3" evidence="9">
    <location>
        <begin position="7"/>
        <end position="93"/>
    </location>
</feature>
<evidence type="ECO:0000256" key="1">
    <source>
        <dbReference type="ARBA" id="ARBA00004123"/>
    </source>
</evidence>
<feature type="compositionally biased region" description="Basic and acidic residues" evidence="8">
    <location>
        <begin position="154"/>
        <end position="163"/>
    </location>
</feature>
<dbReference type="SUPFAM" id="SSF101936">
    <property type="entry name" value="DNA-binding pseudobarrel domain"/>
    <property type="match status" value="1"/>
</dbReference>
<name>A0AAV1EC36_OLDCO</name>
<evidence type="ECO:0000256" key="2">
    <source>
        <dbReference type="ARBA" id="ARBA00022737"/>
    </source>
</evidence>
<dbReference type="InterPro" id="IPR015300">
    <property type="entry name" value="DNA-bd_pseudobarrel_sf"/>
</dbReference>